<evidence type="ECO:0000313" key="8">
    <source>
        <dbReference type="Proteomes" id="UP000616839"/>
    </source>
</evidence>
<evidence type="ECO:0000256" key="3">
    <source>
        <dbReference type="ARBA" id="ARBA00022989"/>
    </source>
</evidence>
<name>A0A927K3L6_9ACTN</name>
<feature type="transmembrane region" description="Helical" evidence="6">
    <location>
        <begin position="232"/>
        <end position="256"/>
    </location>
</feature>
<dbReference type="Proteomes" id="UP000616839">
    <property type="component" value="Unassembled WGS sequence"/>
</dbReference>
<dbReference type="Pfam" id="PF01040">
    <property type="entry name" value="UbiA"/>
    <property type="match status" value="1"/>
</dbReference>
<evidence type="ECO:0000256" key="6">
    <source>
        <dbReference type="SAM" id="Phobius"/>
    </source>
</evidence>
<dbReference type="RefSeq" id="WP_192139966.1">
    <property type="nucleotide sequence ID" value="NZ_JACYXZ010000001.1"/>
</dbReference>
<keyword evidence="2 6" id="KW-0812">Transmembrane</keyword>
<dbReference type="InterPro" id="IPR000537">
    <property type="entry name" value="UbiA_prenyltransferase"/>
</dbReference>
<evidence type="ECO:0000313" key="7">
    <source>
        <dbReference type="EMBL" id="MBD8868370.1"/>
    </source>
</evidence>
<evidence type="ECO:0000256" key="4">
    <source>
        <dbReference type="ARBA" id="ARBA00023136"/>
    </source>
</evidence>
<feature type="region of interest" description="Disordered" evidence="5">
    <location>
        <begin position="1"/>
        <end position="22"/>
    </location>
</feature>
<proteinExistence type="predicted"/>
<comment type="subcellular location">
    <subcellularLocation>
        <location evidence="1">Membrane</location>
        <topology evidence="1">Multi-pass membrane protein</topology>
    </subcellularLocation>
</comment>
<sequence length="260" mass="27103">MSVRTDQSPRGEQGDRRPARPWRQRLSASLPVALARCAHPRQALAITLALGVAAAVAGRSTREVGLVLATVLVGQVLLGWHNDIVDTERDRRHSRPDKPIALGQVERGTVSYALACGVLVVVPLSIANGVVAGLTHVGVLLVAMAGNAGLLRRSRFSYLPWMATFGLLPAFLSYGGFAGEGSGGPPTIAMTALAALLGIGVHVTRALPGLVDDDRDGIRSFPLRVALRTGAPRLLVIATAYNLAVGAGILVAARAVGLVQ</sequence>
<dbReference type="Gene3D" id="1.10.357.140">
    <property type="entry name" value="UbiA prenyltransferase"/>
    <property type="match status" value="1"/>
</dbReference>
<evidence type="ECO:0000256" key="1">
    <source>
        <dbReference type="ARBA" id="ARBA00004141"/>
    </source>
</evidence>
<reference evidence="7" key="1">
    <citation type="submission" date="2020-09" db="EMBL/GenBank/DDBJ databases">
        <title>Nocardioides sp. strain MJB4 16S ribosomal RNA gene Genome sequencing and assembly.</title>
        <authorList>
            <person name="Kim I."/>
        </authorList>
    </citation>
    <scope>NUCLEOTIDE SEQUENCE</scope>
    <source>
        <strain evidence="7">MJB4</strain>
    </source>
</reference>
<accession>A0A927K3L6</accession>
<feature type="transmembrane region" description="Helical" evidence="6">
    <location>
        <begin position="105"/>
        <end position="124"/>
    </location>
</feature>
<dbReference type="EMBL" id="JACYXZ010000001">
    <property type="protein sequence ID" value="MBD8868370.1"/>
    <property type="molecule type" value="Genomic_DNA"/>
</dbReference>
<keyword evidence="4 6" id="KW-0472">Membrane</keyword>
<comment type="caution">
    <text evidence="7">The sequence shown here is derived from an EMBL/GenBank/DDBJ whole genome shotgun (WGS) entry which is preliminary data.</text>
</comment>
<feature type="transmembrane region" description="Helical" evidence="6">
    <location>
        <begin position="189"/>
        <end position="211"/>
    </location>
</feature>
<feature type="transmembrane region" description="Helical" evidence="6">
    <location>
        <begin position="130"/>
        <end position="151"/>
    </location>
</feature>
<dbReference type="GO" id="GO:0016765">
    <property type="term" value="F:transferase activity, transferring alkyl or aryl (other than methyl) groups"/>
    <property type="evidence" value="ECO:0007669"/>
    <property type="project" value="InterPro"/>
</dbReference>
<gene>
    <name evidence="7" type="ORF">IE331_01930</name>
</gene>
<dbReference type="InterPro" id="IPR044878">
    <property type="entry name" value="UbiA_sf"/>
</dbReference>
<dbReference type="AlphaFoldDB" id="A0A927K3L6"/>
<dbReference type="GO" id="GO:0016020">
    <property type="term" value="C:membrane"/>
    <property type="evidence" value="ECO:0007669"/>
    <property type="project" value="UniProtKB-SubCell"/>
</dbReference>
<keyword evidence="3 6" id="KW-1133">Transmembrane helix</keyword>
<organism evidence="7 8">
    <name type="scientific">Nocardioides donggukensis</name>
    <dbReference type="NCBI Taxonomy" id="2774019"/>
    <lineage>
        <taxon>Bacteria</taxon>
        <taxon>Bacillati</taxon>
        <taxon>Actinomycetota</taxon>
        <taxon>Actinomycetes</taxon>
        <taxon>Propionibacteriales</taxon>
        <taxon>Nocardioidaceae</taxon>
        <taxon>Nocardioides</taxon>
    </lineage>
</organism>
<protein>
    <submittedName>
        <fullName evidence="7">UbiA family prenyltransferase</fullName>
    </submittedName>
</protein>
<keyword evidence="8" id="KW-1185">Reference proteome</keyword>
<evidence type="ECO:0000256" key="5">
    <source>
        <dbReference type="SAM" id="MobiDB-lite"/>
    </source>
</evidence>
<evidence type="ECO:0000256" key="2">
    <source>
        <dbReference type="ARBA" id="ARBA00022692"/>
    </source>
</evidence>
<feature type="transmembrane region" description="Helical" evidence="6">
    <location>
        <begin position="158"/>
        <end position="177"/>
    </location>
</feature>
<feature type="compositionally biased region" description="Basic and acidic residues" evidence="5">
    <location>
        <begin position="7"/>
        <end position="18"/>
    </location>
</feature>